<proteinExistence type="predicted"/>
<dbReference type="AlphaFoldDB" id="A0AAD6Z783"/>
<gene>
    <name evidence="1" type="ORF">DFH08DRAFT_899260</name>
</gene>
<sequence>MPSLHNLPTELLMETVKYYPVLLSNIDACVRGLPGDQFDGDDTLRALSQTCRALRDVFLPVLWERAHATVSARTRPKRRIRTRAKMLERRMRGIQKTPHVVPYIRHLAITLEECNMGNWQPMAHFIQVLDLLPALRSLTIYRISTEMIKVLETSCQGKLYPAIVTLAVPDELAPILHCFPNVETLTVCNRGSWYPYSFPQIPGKLFSAAKDHCKHIRTVNNLPLWVEAINSFRKGIPNVQHLSIWQNHHPDTLRLLEGMDNLSELVVRHGSRDYNNIRLPLEELIAAAERILRSSKAPRHKVLRVQHLLEGQSDDIVREETLIVVGGRASYPS</sequence>
<name>A0AAD6Z783_9AGAR</name>
<evidence type="ECO:0000313" key="1">
    <source>
        <dbReference type="EMBL" id="KAJ7309405.1"/>
    </source>
</evidence>
<protein>
    <recommendedName>
        <fullName evidence="3">F-box domain-containing protein</fullName>
    </recommendedName>
</protein>
<dbReference type="Proteomes" id="UP001218218">
    <property type="component" value="Unassembled WGS sequence"/>
</dbReference>
<accession>A0AAD6Z783</accession>
<reference evidence="1" key="1">
    <citation type="submission" date="2023-03" db="EMBL/GenBank/DDBJ databases">
        <title>Massive genome expansion in bonnet fungi (Mycena s.s.) driven by repeated elements and novel gene families across ecological guilds.</title>
        <authorList>
            <consortium name="Lawrence Berkeley National Laboratory"/>
            <person name="Harder C.B."/>
            <person name="Miyauchi S."/>
            <person name="Viragh M."/>
            <person name="Kuo A."/>
            <person name="Thoen E."/>
            <person name="Andreopoulos B."/>
            <person name="Lu D."/>
            <person name="Skrede I."/>
            <person name="Drula E."/>
            <person name="Henrissat B."/>
            <person name="Morin E."/>
            <person name="Kohler A."/>
            <person name="Barry K."/>
            <person name="LaButti K."/>
            <person name="Morin E."/>
            <person name="Salamov A."/>
            <person name="Lipzen A."/>
            <person name="Mereny Z."/>
            <person name="Hegedus B."/>
            <person name="Baldrian P."/>
            <person name="Stursova M."/>
            <person name="Weitz H."/>
            <person name="Taylor A."/>
            <person name="Grigoriev I.V."/>
            <person name="Nagy L.G."/>
            <person name="Martin F."/>
            <person name="Kauserud H."/>
        </authorList>
    </citation>
    <scope>NUCLEOTIDE SEQUENCE</scope>
    <source>
        <strain evidence="1">CBHHK002</strain>
    </source>
</reference>
<dbReference type="Gene3D" id="3.80.10.10">
    <property type="entry name" value="Ribonuclease Inhibitor"/>
    <property type="match status" value="1"/>
</dbReference>
<evidence type="ECO:0008006" key="3">
    <source>
        <dbReference type="Google" id="ProtNLM"/>
    </source>
</evidence>
<comment type="caution">
    <text evidence="1">The sequence shown here is derived from an EMBL/GenBank/DDBJ whole genome shotgun (WGS) entry which is preliminary data.</text>
</comment>
<organism evidence="1 2">
    <name type="scientific">Mycena albidolilacea</name>
    <dbReference type="NCBI Taxonomy" id="1033008"/>
    <lineage>
        <taxon>Eukaryota</taxon>
        <taxon>Fungi</taxon>
        <taxon>Dikarya</taxon>
        <taxon>Basidiomycota</taxon>
        <taxon>Agaricomycotina</taxon>
        <taxon>Agaricomycetes</taxon>
        <taxon>Agaricomycetidae</taxon>
        <taxon>Agaricales</taxon>
        <taxon>Marasmiineae</taxon>
        <taxon>Mycenaceae</taxon>
        <taxon>Mycena</taxon>
    </lineage>
</organism>
<keyword evidence="2" id="KW-1185">Reference proteome</keyword>
<evidence type="ECO:0000313" key="2">
    <source>
        <dbReference type="Proteomes" id="UP001218218"/>
    </source>
</evidence>
<dbReference type="EMBL" id="JARIHO010000081">
    <property type="protein sequence ID" value="KAJ7309405.1"/>
    <property type="molecule type" value="Genomic_DNA"/>
</dbReference>
<dbReference type="InterPro" id="IPR032675">
    <property type="entry name" value="LRR_dom_sf"/>
</dbReference>